<accession>A0ABP9KRV9</accession>
<reference evidence="2" key="1">
    <citation type="journal article" date="2019" name="Int. J. Syst. Evol. Microbiol.">
        <title>The Global Catalogue of Microorganisms (GCM) 10K type strain sequencing project: providing services to taxonomists for standard genome sequencing and annotation.</title>
        <authorList>
            <consortium name="The Broad Institute Genomics Platform"/>
            <consortium name="The Broad Institute Genome Sequencing Center for Infectious Disease"/>
            <person name="Wu L."/>
            <person name="Ma J."/>
        </authorList>
    </citation>
    <scope>NUCLEOTIDE SEQUENCE [LARGE SCALE GENOMIC DNA]</scope>
    <source>
        <strain evidence="2">JCM 18298</strain>
    </source>
</reference>
<dbReference type="InterPro" id="IPR036689">
    <property type="entry name" value="ESAT-6-like_sf"/>
</dbReference>
<keyword evidence="2" id="KW-1185">Reference proteome</keyword>
<protein>
    <recommendedName>
        <fullName evidence="3">WXG100 family type VII secretion target</fullName>
    </recommendedName>
</protein>
<evidence type="ECO:0000313" key="1">
    <source>
        <dbReference type="EMBL" id="GAA5062221.1"/>
    </source>
</evidence>
<dbReference type="SUPFAM" id="SSF140453">
    <property type="entry name" value="EsxAB dimer-like"/>
    <property type="match status" value="1"/>
</dbReference>
<name>A0ABP9KRV9_9NOCA</name>
<dbReference type="RefSeq" id="WP_345497741.1">
    <property type="nucleotide sequence ID" value="NZ_BAABJM010000005.1"/>
</dbReference>
<evidence type="ECO:0000313" key="2">
    <source>
        <dbReference type="Proteomes" id="UP001500603"/>
    </source>
</evidence>
<proteinExistence type="predicted"/>
<evidence type="ECO:0008006" key="3">
    <source>
        <dbReference type="Google" id="ProtNLM"/>
    </source>
</evidence>
<dbReference type="Proteomes" id="UP001500603">
    <property type="component" value="Unassembled WGS sequence"/>
</dbReference>
<sequence>MAVTYTGDSDQLFAASKRFFTHADTFKNNLAVLEGIKMEYATAIQGQTGNAVQTSMQQSLDKGNRLHRTFMEMVDALHTAGSTFDSEDQNNASMVNRNNLDF</sequence>
<dbReference type="Gene3D" id="1.10.287.1060">
    <property type="entry name" value="ESAT-6-like"/>
    <property type="match status" value="1"/>
</dbReference>
<dbReference type="EMBL" id="BAABJM010000005">
    <property type="protein sequence ID" value="GAA5062221.1"/>
    <property type="molecule type" value="Genomic_DNA"/>
</dbReference>
<gene>
    <name evidence="1" type="ORF">GCM10023318_45560</name>
</gene>
<comment type="caution">
    <text evidence="1">The sequence shown here is derived from an EMBL/GenBank/DDBJ whole genome shotgun (WGS) entry which is preliminary data.</text>
</comment>
<organism evidence="1 2">
    <name type="scientific">Nocardia callitridis</name>
    <dbReference type="NCBI Taxonomy" id="648753"/>
    <lineage>
        <taxon>Bacteria</taxon>
        <taxon>Bacillati</taxon>
        <taxon>Actinomycetota</taxon>
        <taxon>Actinomycetes</taxon>
        <taxon>Mycobacteriales</taxon>
        <taxon>Nocardiaceae</taxon>
        <taxon>Nocardia</taxon>
    </lineage>
</organism>